<feature type="region of interest" description="Disordered" evidence="3">
    <location>
        <begin position="537"/>
        <end position="556"/>
    </location>
</feature>
<feature type="coiled-coil region" evidence="2">
    <location>
        <begin position="399"/>
        <end position="426"/>
    </location>
</feature>
<dbReference type="AlphaFoldDB" id="A0A834R3U6"/>
<reference evidence="7" key="3">
    <citation type="submission" date="2022-06" db="UniProtKB">
        <authorList>
            <consortium name="EnsemblMetazoa"/>
        </authorList>
    </citation>
    <scope>IDENTIFICATION</scope>
</reference>
<feature type="domain" description="Cwf19-like protein C-terminal" evidence="4">
    <location>
        <begin position="470"/>
        <end position="572"/>
    </location>
</feature>
<dbReference type="EMBL" id="WVUK01000064">
    <property type="protein sequence ID" value="KAF7489797.1"/>
    <property type="molecule type" value="Genomic_DNA"/>
</dbReference>
<evidence type="ECO:0000256" key="2">
    <source>
        <dbReference type="SAM" id="Coils"/>
    </source>
</evidence>
<evidence type="ECO:0000259" key="4">
    <source>
        <dbReference type="Pfam" id="PF04676"/>
    </source>
</evidence>
<dbReference type="GO" id="GO:0071014">
    <property type="term" value="C:post-mRNA release spliceosomal complex"/>
    <property type="evidence" value="ECO:0007669"/>
    <property type="project" value="TreeGrafter"/>
</dbReference>
<feature type="compositionally biased region" description="Low complexity" evidence="3">
    <location>
        <begin position="537"/>
        <end position="552"/>
    </location>
</feature>
<gene>
    <name evidence="6" type="ORF">SSS_4361</name>
</gene>
<dbReference type="InterPro" id="IPR040194">
    <property type="entry name" value="Cwf19-like"/>
</dbReference>
<dbReference type="Proteomes" id="UP000070412">
    <property type="component" value="Unassembled WGS sequence"/>
</dbReference>
<dbReference type="EnsemblMetazoa" id="SSS_4361s_mrna">
    <property type="protein sequence ID" value="KAF7489797.1"/>
    <property type="gene ID" value="SSS_4361"/>
</dbReference>
<protein>
    <submittedName>
        <fullName evidence="6">CWF19-like protein 1</fullName>
    </submittedName>
</protein>
<feature type="region of interest" description="Disordered" evidence="3">
    <location>
        <begin position="306"/>
        <end position="345"/>
    </location>
</feature>
<dbReference type="Pfam" id="PF04676">
    <property type="entry name" value="CwfJ_C_2"/>
    <property type="match status" value="1"/>
</dbReference>
<keyword evidence="2" id="KW-0175">Coiled coil</keyword>
<accession>A0A834R3U6</accession>
<proteinExistence type="inferred from homology"/>
<dbReference type="InterPro" id="IPR036265">
    <property type="entry name" value="HIT-like_sf"/>
</dbReference>
<dbReference type="PANTHER" id="PTHR12072:SF4">
    <property type="entry name" value="CWF19-LIKE PROTEIN 1"/>
    <property type="match status" value="1"/>
</dbReference>
<sequence length="575" mass="66733">MTSPSQLKILVTGCCNGEYGKLFKRINDVQNKSGPFDMLLCVGKFFDPLASNQYQNLIHRSIMVPNIPIYILGSFPKDFQRFHPEVRDFSEGFELTDGITFLGRSGTLTASFGLKIAYLCGSYRSDGVENDSSFDHYSDKDLDSLVMSCQNSSSSTIIDILLTNEAPKKILEHLDNCDDSIQKELDRFSSVKISQLCKSLHPRYHFFGGTDLFYERPPYRNHRVLSEQCRNVTRFISMANVGNTKKMKWLYAFNIVPGQKLSSKELSHQPDGATEFPFRALLEQQQQQDQLEESHSNQYRFDLSTNNRHQQQQSRNNQRNFPQNNRNGDGNSIDQNHRKRKHQEDGRNKIDIKNCWFCLASPSVDKSLIISIGDHSYLALAKGGLTEEHLIILPIEHIRSTVEIESQELRDEIERFKKSLVKFYEQLEMIPVFFERNFRSAHFHIQVIGLPKEKVLSFRTAVDEIFKRYEYNEISLNENIEDVIPKGIPYFYMELYDHYKFFVRINTKKEFFPIQIGRELMAHKLLLNCPERINWKSCSSSSSTSSASNESSMNEEELTRTIRASFKPYDFTIFD</sequence>
<evidence type="ECO:0000256" key="1">
    <source>
        <dbReference type="ARBA" id="ARBA00006795"/>
    </source>
</evidence>
<dbReference type="CDD" id="cd07380">
    <property type="entry name" value="MPP_CWF19_N"/>
    <property type="match status" value="1"/>
</dbReference>
<evidence type="ECO:0000259" key="5">
    <source>
        <dbReference type="Pfam" id="PF04677"/>
    </source>
</evidence>
<comment type="similarity">
    <text evidence="1">Belongs to the CWF19 family.</text>
</comment>
<dbReference type="Pfam" id="PF04677">
    <property type="entry name" value="CwfJ_C_1"/>
    <property type="match status" value="1"/>
</dbReference>
<dbReference type="Gene3D" id="3.30.428.10">
    <property type="entry name" value="HIT-like"/>
    <property type="match status" value="1"/>
</dbReference>
<name>A0A834R3U6_SARSC</name>
<reference evidence="6" key="2">
    <citation type="submission" date="2020-01" db="EMBL/GenBank/DDBJ databases">
        <authorList>
            <person name="Korhonen P.K.K."/>
            <person name="Guangxu M.G."/>
            <person name="Wang T.W."/>
            <person name="Stroehlein A.J.S."/>
            <person name="Young N.D."/>
            <person name="Ang C.-S.A."/>
            <person name="Fernando D.W.F."/>
            <person name="Lu H.L."/>
            <person name="Taylor S.T."/>
            <person name="Ehtesham M.E.M."/>
            <person name="Najaraj S.H.N."/>
            <person name="Harsha G.H.G."/>
            <person name="Madugundu A.M."/>
            <person name="Renuse S.R."/>
            <person name="Holt D.H."/>
            <person name="Pandey A.P."/>
            <person name="Papenfuss A.P."/>
            <person name="Gasser R.B.G."/>
            <person name="Fischer K.F."/>
        </authorList>
    </citation>
    <scope>NUCLEOTIDE SEQUENCE</scope>
    <source>
        <strain evidence="6">SSS_KF_BRIS2020</strain>
    </source>
</reference>
<dbReference type="SUPFAM" id="SSF54197">
    <property type="entry name" value="HIT-like"/>
    <property type="match status" value="1"/>
</dbReference>
<keyword evidence="8" id="KW-1185">Reference proteome</keyword>
<evidence type="ECO:0000313" key="8">
    <source>
        <dbReference type="Proteomes" id="UP000070412"/>
    </source>
</evidence>
<feature type="compositionally biased region" description="Low complexity" evidence="3">
    <location>
        <begin position="306"/>
        <end position="327"/>
    </location>
</feature>
<dbReference type="InterPro" id="IPR006768">
    <property type="entry name" value="Cwf19-like_C_dom-1"/>
</dbReference>
<dbReference type="InterPro" id="IPR006767">
    <property type="entry name" value="Cwf19-like_C_dom-2"/>
</dbReference>
<dbReference type="PANTHER" id="PTHR12072">
    <property type="entry name" value="CWF19, CELL CYCLE CONTROL PROTEIN"/>
    <property type="match status" value="1"/>
</dbReference>
<dbReference type="GO" id="GO:0000398">
    <property type="term" value="P:mRNA splicing, via spliceosome"/>
    <property type="evidence" value="ECO:0007669"/>
    <property type="project" value="TreeGrafter"/>
</dbReference>
<dbReference type="OrthoDB" id="444325at2759"/>
<evidence type="ECO:0000256" key="3">
    <source>
        <dbReference type="SAM" id="MobiDB-lite"/>
    </source>
</evidence>
<dbReference type="GO" id="GO:0061632">
    <property type="term" value="F:RNA lariat debranching enzyme activator activity"/>
    <property type="evidence" value="ECO:0007669"/>
    <property type="project" value="TreeGrafter"/>
</dbReference>
<organism evidence="6">
    <name type="scientific">Sarcoptes scabiei</name>
    <name type="common">Itch mite</name>
    <name type="synonym">Acarus scabiei</name>
    <dbReference type="NCBI Taxonomy" id="52283"/>
    <lineage>
        <taxon>Eukaryota</taxon>
        <taxon>Metazoa</taxon>
        <taxon>Ecdysozoa</taxon>
        <taxon>Arthropoda</taxon>
        <taxon>Chelicerata</taxon>
        <taxon>Arachnida</taxon>
        <taxon>Acari</taxon>
        <taxon>Acariformes</taxon>
        <taxon>Sarcoptiformes</taxon>
        <taxon>Astigmata</taxon>
        <taxon>Psoroptidia</taxon>
        <taxon>Sarcoptoidea</taxon>
        <taxon>Sarcoptidae</taxon>
        <taxon>Sarcoptinae</taxon>
        <taxon>Sarcoptes</taxon>
    </lineage>
</organism>
<reference evidence="8" key="1">
    <citation type="journal article" date="2020" name="PLoS Negl. Trop. Dis.">
        <title>High-quality nuclear genome for Sarcoptes scabiei-A critical resource for a neglected parasite.</title>
        <authorList>
            <person name="Korhonen P.K."/>
            <person name="Gasser R.B."/>
            <person name="Ma G."/>
            <person name="Wang T."/>
            <person name="Stroehlein A.J."/>
            <person name="Young N.D."/>
            <person name="Ang C.S."/>
            <person name="Fernando D.D."/>
            <person name="Lu H.C."/>
            <person name="Taylor S."/>
            <person name="Reynolds S.L."/>
            <person name="Mofiz E."/>
            <person name="Najaraj S.H."/>
            <person name="Gowda H."/>
            <person name="Madugundu A."/>
            <person name="Renuse S."/>
            <person name="Holt D."/>
            <person name="Pandey A."/>
            <person name="Papenfuss A.T."/>
            <person name="Fischer K."/>
        </authorList>
    </citation>
    <scope>NUCLEOTIDE SEQUENCE [LARGE SCALE GENOMIC DNA]</scope>
</reference>
<evidence type="ECO:0000313" key="7">
    <source>
        <dbReference type="EnsemblMetazoa" id="KAF7489797.1"/>
    </source>
</evidence>
<feature type="domain" description="Cwf19-like C-terminal" evidence="5">
    <location>
        <begin position="344"/>
        <end position="455"/>
    </location>
</feature>
<evidence type="ECO:0000313" key="6">
    <source>
        <dbReference type="EMBL" id="KAF7489797.1"/>
    </source>
</evidence>
<dbReference type="OMA" id="IVPITHY"/>